<sequence>MESDVSLKNRIRNKVRRKLTVVKKGLKDSKECKMKMGRQYREDGLKQRDIQNNTLDTRTCHRRIETRDKLERSTYLKGKKEDILEKPGKEKKILREKEDLGYRSKPEKRWKEARILREKRRYLKETREKRKDILREKRRSWIQIETREKMERSTYLKGKKEDRHLGYRSKLEKRWKEALILQVVLFGCETWTLTLREEHRLRVFENKVLRKIFGAKRDEVKGEWRKLHNTELHALYSSPDIIRNIKSRRLRMAGHVTHNMCESRNANRVLVGKPEKKKTFEKAETEALRNATEPVHSGFDLNEAAKMFGVLKATLASRSKYPVEGKVFFGPRPVLGEAICNNIREMTHTCF</sequence>
<name>A0ABQ8S0N4_PERAM</name>
<reference evidence="1 2" key="1">
    <citation type="journal article" date="2022" name="Allergy">
        <title>Genome assembly and annotation of Periplaneta americana reveal a comprehensive cockroach allergen profile.</title>
        <authorList>
            <person name="Wang L."/>
            <person name="Xiong Q."/>
            <person name="Saelim N."/>
            <person name="Wang L."/>
            <person name="Nong W."/>
            <person name="Wan A.T."/>
            <person name="Shi M."/>
            <person name="Liu X."/>
            <person name="Cao Q."/>
            <person name="Hui J.H.L."/>
            <person name="Sookrung N."/>
            <person name="Leung T.F."/>
            <person name="Tungtrongchitr A."/>
            <person name="Tsui S.K.W."/>
        </authorList>
    </citation>
    <scope>NUCLEOTIDE SEQUENCE [LARGE SCALE GENOMIC DNA]</scope>
    <source>
        <strain evidence="1">PWHHKU_190912</strain>
    </source>
</reference>
<proteinExistence type="predicted"/>
<comment type="caution">
    <text evidence="1">The sequence shown here is derived from an EMBL/GenBank/DDBJ whole genome shotgun (WGS) entry which is preliminary data.</text>
</comment>
<dbReference type="Proteomes" id="UP001148838">
    <property type="component" value="Unassembled WGS sequence"/>
</dbReference>
<organism evidence="1 2">
    <name type="scientific">Periplaneta americana</name>
    <name type="common">American cockroach</name>
    <name type="synonym">Blatta americana</name>
    <dbReference type="NCBI Taxonomy" id="6978"/>
    <lineage>
        <taxon>Eukaryota</taxon>
        <taxon>Metazoa</taxon>
        <taxon>Ecdysozoa</taxon>
        <taxon>Arthropoda</taxon>
        <taxon>Hexapoda</taxon>
        <taxon>Insecta</taxon>
        <taxon>Pterygota</taxon>
        <taxon>Neoptera</taxon>
        <taxon>Polyneoptera</taxon>
        <taxon>Dictyoptera</taxon>
        <taxon>Blattodea</taxon>
        <taxon>Blattoidea</taxon>
        <taxon>Blattidae</taxon>
        <taxon>Blattinae</taxon>
        <taxon>Periplaneta</taxon>
    </lineage>
</organism>
<evidence type="ECO:0000313" key="1">
    <source>
        <dbReference type="EMBL" id="KAJ4427430.1"/>
    </source>
</evidence>
<protein>
    <submittedName>
        <fullName evidence="1">Uncharacterized protein</fullName>
    </submittedName>
</protein>
<accession>A0ABQ8S0N4</accession>
<dbReference type="EMBL" id="JAJSOF020000038">
    <property type="protein sequence ID" value="KAJ4427430.1"/>
    <property type="molecule type" value="Genomic_DNA"/>
</dbReference>
<evidence type="ECO:0000313" key="2">
    <source>
        <dbReference type="Proteomes" id="UP001148838"/>
    </source>
</evidence>
<gene>
    <name evidence="1" type="ORF">ANN_25052</name>
</gene>
<keyword evidence="2" id="KW-1185">Reference proteome</keyword>